<keyword evidence="8" id="KW-0297">G-protein coupled receptor</keyword>
<keyword evidence="13" id="KW-0807">Transducer</keyword>
<dbReference type="Proteomes" id="UP001353858">
    <property type="component" value="Unassembled WGS sequence"/>
</dbReference>
<keyword evidence="6 18" id="KW-1133">Transmembrane helix</keyword>
<accession>A0AAN7S632</accession>
<gene>
    <name evidence="20" type="ORF">RN001_016315</name>
</gene>
<evidence type="ECO:0000256" key="15">
    <source>
        <dbReference type="ARBA" id="ARBA00023273"/>
    </source>
</evidence>
<evidence type="ECO:0000256" key="18">
    <source>
        <dbReference type="SAM" id="Phobius"/>
    </source>
</evidence>
<evidence type="ECO:0000256" key="1">
    <source>
        <dbReference type="ARBA" id="ARBA00004487"/>
    </source>
</evidence>
<evidence type="ECO:0000256" key="11">
    <source>
        <dbReference type="ARBA" id="ARBA00023170"/>
    </source>
</evidence>
<keyword evidence="21" id="KW-1185">Reference proteome</keyword>
<sequence length="642" mass="72908">FNTYTYNESAHTERVPDEILSVRYEDGKWSKPYYDCGGGNIWMLTYTVPFFGFNNNSYYFKGTSGIDIDLRRVDIDQCPLPQDSAQLNIFAASDKCKKRTTYCVPVSGLGFRRGSYKCVCRLGFYFPDTKAERRYYNGTVIEEEYEKLMMGQESQYGEPGMFECLPCAEGCESCEDDRPCVVSLNWVMRTVILILSFIIICCLPIVVLFTWKYGNVKVVRAASPVLLRVITLGAFFIYCTTIVMYPRPNVYTCTARVWLREIGFSLTYGALMLKTWRISVIFRVRSAKAVKITDINLLKRLGIIVSIFSMFLIIRTLVAPPIVIVGRTADDLKAYLCRTDWWDHCFTTLEVAFLMWGIRLCIVVRKAPSEFNESKFISMAIYNEFLLSVFLNISMFFLQKPANPDLLYIIFFCHTQLTVTLLLCLIFGSKAYMVFKGQDKNENGSSVMPKTQTSKFLEHSKLTDEDVQEEFLRLYTQLEVLKEKNMRVGNRHLASKISAMQTAASRFDTEQPESAAKKNCRLNSMLCIVTDKLVCAAISPPEDTEESGTIKTKRQSVSFAQTTETAASGSIGKESSKYLKDAAIDSTSSGDSPIELKNREDRSSETHSTDRNGRPLKSGHAKTHSIVINLDDKSRFTEEVTV</sequence>
<proteinExistence type="inferred from homology"/>
<dbReference type="AlphaFoldDB" id="A0AAN7S632"/>
<feature type="transmembrane region" description="Helical" evidence="18">
    <location>
        <begin position="297"/>
        <end position="318"/>
    </location>
</feature>
<evidence type="ECO:0000313" key="20">
    <source>
        <dbReference type="EMBL" id="KAK4872191.1"/>
    </source>
</evidence>
<comment type="similarity">
    <text evidence="2">Belongs to the G-protein coupled receptor 3 family.</text>
</comment>
<dbReference type="Pfam" id="PF00003">
    <property type="entry name" value="7tm_3"/>
    <property type="match status" value="1"/>
</dbReference>
<feature type="domain" description="G-protein coupled receptors family 3 profile" evidence="19">
    <location>
        <begin position="188"/>
        <end position="441"/>
    </location>
</feature>
<dbReference type="InterPro" id="IPR017978">
    <property type="entry name" value="GPCR_3_C"/>
</dbReference>
<dbReference type="Gene3D" id="3.30.450.20">
    <property type="entry name" value="PAS domain"/>
    <property type="match status" value="1"/>
</dbReference>
<dbReference type="InterPro" id="IPR054714">
    <property type="entry name" value="GPR158_179_extracellular"/>
</dbReference>
<evidence type="ECO:0000256" key="13">
    <source>
        <dbReference type="ARBA" id="ARBA00023224"/>
    </source>
</evidence>
<dbReference type="Pfam" id="PF22572">
    <property type="entry name" value="GPR158_179_EC"/>
    <property type="match status" value="1"/>
</dbReference>
<evidence type="ECO:0000256" key="17">
    <source>
        <dbReference type="SAM" id="MobiDB-lite"/>
    </source>
</evidence>
<feature type="transmembrane region" description="Helical" evidence="18">
    <location>
        <begin position="257"/>
        <end position="276"/>
    </location>
</feature>
<keyword evidence="9 18" id="KW-0472">Membrane</keyword>
<keyword evidence="14" id="KW-0628">Postsynaptic cell membrane</keyword>
<evidence type="ECO:0000256" key="7">
    <source>
        <dbReference type="ARBA" id="ARBA00023018"/>
    </source>
</evidence>
<evidence type="ECO:0000256" key="10">
    <source>
        <dbReference type="ARBA" id="ARBA00023157"/>
    </source>
</evidence>
<feature type="non-terminal residue" evidence="20">
    <location>
        <position position="1"/>
    </location>
</feature>
<evidence type="ECO:0000256" key="6">
    <source>
        <dbReference type="ARBA" id="ARBA00022989"/>
    </source>
</evidence>
<keyword evidence="4 18" id="KW-0812">Transmembrane</keyword>
<evidence type="ECO:0000259" key="19">
    <source>
        <dbReference type="PROSITE" id="PS50259"/>
    </source>
</evidence>
<feature type="transmembrane region" description="Helical" evidence="18">
    <location>
        <begin position="186"/>
        <end position="213"/>
    </location>
</feature>
<keyword evidence="15" id="KW-0966">Cell projection</keyword>
<keyword evidence="3" id="KW-1003">Cell membrane</keyword>
<feature type="region of interest" description="Disordered" evidence="17">
    <location>
        <begin position="540"/>
        <end position="625"/>
    </location>
</feature>
<feature type="transmembrane region" description="Helical" evidence="18">
    <location>
        <begin position="341"/>
        <end position="364"/>
    </location>
</feature>
<organism evidence="20 21">
    <name type="scientific">Aquatica leii</name>
    <dbReference type="NCBI Taxonomy" id="1421715"/>
    <lineage>
        <taxon>Eukaryota</taxon>
        <taxon>Metazoa</taxon>
        <taxon>Ecdysozoa</taxon>
        <taxon>Arthropoda</taxon>
        <taxon>Hexapoda</taxon>
        <taxon>Insecta</taxon>
        <taxon>Pterygota</taxon>
        <taxon>Neoptera</taxon>
        <taxon>Endopterygota</taxon>
        <taxon>Coleoptera</taxon>
        <taxon>Polyphaga</taxon>
        <taxon>Elateriformia</taxon>
        <taxon>Elateroidea</taxon>
        <taxon>Lampyridae</taxon>
        <taxon>Luciolinae</taxon>
        <taxon>Aquatica</taxon>
    </lineage>
</organism>
<feature type="transmembrane region" description="Helical" evidence="18">
    <location>
        <begin position="376"/>
        <end position="394"/>
    </location>
</feature>
<dbReference type="GO" id="GO:0043005">
    <property type="term" value="C:neuron projection"/>
    <property type="evidence" value="ECO:0007669"/>
    <property type="project" value="UniProtKB-SubCell"/>
</dbReference>
<feature type="compositionally biased region" description="Polar residues" evidence="17">
    <location>
        <begin position="547"/>
        <end position="568"/>
    </location>
</feature>
<keyword evidence="11" id="KW-0675">Receptor</keyword>
<dbReference type="GO" id="GO:0004930">
    <property type="term" value="F:G protein-coupled receptor activity"/>
    <property type="evidence" value="ECO:0007669"/>
    <property type="project" value="UniProtKB-KW"/>
</dbReference>
<protein>
    <recommendedName>
        <fullName evidence="19">G-protein coupled receptors family 3 profile domain-containing protein</fullName>
    </recommendedName>
</protein>
<comment type="subcellular location">
    <subcellularLocation>
        <location evidence="1">Cell projection</location>
        <location evidence="1">Neuron projection</location>
    </subcellularLocation>
    <subcellularLocation>
        <location evidence="16">Postsynaptic cell membrane</location>
        <topology evidence="16">Multi-pass membrane protein</topology>
    </subcellularLocation>
</comment>
<dbReference type="EMBL" id="JARPUR010000008">
    <property type="protein sequence ID" value="KAK4872191.1"/>
    <property type="molecule type" value="Genomic_DNA"/>
</dbReference>
<evidence type="ECO:0000256" key="4">
    <source>
        <dbReference type="ARBA" id="ARBA00022692"/>
    </source>
</evidence>
<evidence type="ECO:0000256" key="5">
    <source>
        <dbReference type="ARBA" id="ARBA00022729"/>
    </source>
</evidence>
<evidence type="ECO:0000256" key="8">
    <source>
        <dbReference type="ARBA" id="ARBA00023040"/>
    </source>
</evidence>
<feature type="compositionally biased region" description="Basic and acidic residues" evidence="17">
    <location>
        <begin position="594"/>
        <end position="613"/>
    </location>
</feature>
<keyword evidence="7" id="KW-0770">Synapse</keyword>
<keyword evidence="5" id="KW-0732">Signal</keyword>
<reference evidence="21" key="1">
    <citation type="submission" date="2023-01" db="EMBL/GenBank/DDBJ databases">
        <title>Key to firefly adult light organ development and bioluminescence: homeobox transcription factors regulate luciferase expression and transportation to peroxisome.</title>
        <authorList>
            <person name="Fu X."/>
        </authorList>
    </citation>
    <scope>NUCLEOTIDE SEQUENCE [LARGE SCALE GENOMIC DNA]</scope>
</reference>
<name>A0AAN7S632_9COLE</name>
<evidence type="ECO:0000256" key="2">
    <source>
        <dbReference type="ARBA" id="ARBA00007242"/>
    </source>
</evidence>
<feature type="transmembrane region" description="Helical" evidence="18">
    <location>
        <begin position="225"/>
        <end position="245"/>
    </location>
</feature>
<feature type="transmembrane region" description="Helical" evidence="18">
    <location>
        <begin position="406"/>
        <end position="428"/>
    </location>
</feature>
<comment type="caution">
    <text evidence="20">The sequence shown here is derived from an EMBL/GenBank/DDBJ whole genome shotgun (WGS) entry which is preliminary data.</text>
</comment>
<evidence type="ECO:0000256" key="12">
    <source>
        <dbReference type="ARBA" id="ARBA00023180"/>
    </source>
</evidence>
<dbReference type="CDD" id="cd15293">
    <property type="entry name" value="7tmC_GPR158-like"/>
    <property type="match status" value="1"/>
</dbReference>
<feature type="compositionally biased region" description="Basic and acidic residues" evidence="17">
    <location>
        <begin position="574"/>
        <end position="583"/>
    </location>
</feature>
<evidence type="ECO:0000256" key="9">
    <source>
        <dbReference type="ARBA" id="ARBA00023136"/>
    </source>
</evidence>
<dbReference type="GO" id="GO:0045211">
    <property type="term" value="C:postsynaptic membrane"/>
    <property type="evidence" value="ECO:0007669"/>
    <property type="project" value="UniProtKB-SubCell"/>
</dbReference>
<dbReference type="InterPro" id="IPR043458">
    <property type="entry name" value="GPR158/179"/>
</dbReference>
<evidence type="ECO:0000256" key="3">
    <source>
        <dbReference type="ARBA" id="ARBA00022475"/>
    </source>
</evidence>
<evidence type="ECO:0000256" key="14">
    <source>
        <dbReference type="ARBA" id="ARBA00023257"/>
    </source>
</evidence>
<evidence type="ECO:0000256" key="16">
    <source>
        <dbReference type="ARBA" id="ARBA00034104"/>
    </source>
</evidence>
<dbReference type="PANTHER" id="PTHR32546">
    <property type="entry name" value="G-PROTEIN COUPLED RECEPTOR 158-RELATED"/>
    <property type="match status" value="1"/>
</dbReference>
<keyword evidence="12" id="KW-0325">Glycoprotein</keyword>
<dbReference type="PROSITE" id="PS50259">
    <property type="entry name" value="G_PROTEIN_RECEP_F3_4"/>
    <property type="match status" value="1"/>
</dbReference>
<dbReference type="PANTHER" id="PTHR32546:SF29">
    <property type="entry name" value="G-PROTEIN COUPLED RECEPTORS FAMILY 3 PROFILE DOMAIN-CONTAINING PROTEIN"/>
    <property type="match status" value="1"/>
</dbReference>
<keyword evidence="10" id="KW-1015">Disulfide bond</keyword>
<evidence type="ECO:0000313" key="21">
    <source>
        <dbReference type="Proteomes" id="UP001353858"/>
    </source>
</evidence>